<keyword evidence="3" id="KW-1015">Disulfide bond</keyword>
<dbReference type="Proteomes" id="UP000198757">
    <property type="component" value="Unassembled WGS sequence"/>
</dbReference>
<name>A0A1G6ZM95_NIADE</name>
<evidence type="ECO:0000256" key="3">
    <source>
        <dbReference type="ARBA" id="ARBA00023157"/>
    </source>
</evidence>
<dbReference type="PROSITE" id="PS51352">
    <property type="entry name" value="THIOREDOXIN_2"/>
    <property type="match status" value="1"/>
</dbReference>
<keyword evidence="5" id="KW-0732">Signal</keyword>
<sequence>MKTCQICFLVFLIFFCNSLLAQNTTVQYFGKEKLNFYQINELLINDMVQFDSGNRTFKTNILFPMIYDQTGFQQPLILFPNDSIRLEVKNGAAIFSSFNNSQRDQEILCAKEIYDRYGSFIYEDYFALDRIPFVPKSVKNDMEFEAYKVKYPKTQKNNNARDSAIYSIYEKRMTILDKYKNSVSKEFYSLISNWLLYRYLYLSLKGYEYSLENSLPIRLRQLLSNKAIYDETLAQNINTYRAFLGFYNSYLTAIKLSRSPTPKEKLLNADTAFTGNNRDRIMFSIIYEHLQGKQIDSTLLPLFYSKCRNDTYVNRIKNYLKGKQLINVDAKSELLNRQKQLVGINDILTNKKGKLIYIDFWATWCGPCLAEMNDFKKLKKHYKEKNISFISISMDSDNGNWEKMLQNTFLDDLPSQNEHFLLINNFQSKFAKSFNIVSIPRFLLFDQTGKLISLKAPKPSDKDIYEFIDKLL</sequence>
<protein>
    <submittedName>
        <fullName evidence="7">Redoxin</fullName>
    </submittedName>
</protein>
<evidence type="ECO:0000256" key="2">
    <source>
        <dbReference type="ARBA" id="ARBA00022748"/>
    </source>
</evidence>
<dbReference type="CDD" id="cd02966">
    <property type="entry name" value="TlpA_like_family"/>
    <property type="match status" value="1"/>
</dbReference>
<evidence type="ECO:0000256" key="4">
    <source>
        <dbReference type="ARBA" id="ARBA00023284"/>
    </source>
</evidence>
<dbReference type="PANTHER" id="PTHR42852:SF6">
    <property type="entry name" value="THIOL:DISULFIDE INTERCHANGE PROTEIN DSBE"/>
    <property type="match status" value="1"/>
</dbReference>
<dbReference type="SUPFAM" id="SSF52833">
    <property type="entry name" value="Thioredoxin-like"/>
    <property type="match status" value="1"/>
</dbReference>
<dbReference type="Gene3D" id="3.40.30.10">
    <property type="entry name" value="Glutaredoxin"/>
    <property type="match status" value="1"/>
</dbReference>
<keyword evidence="2" id="KW-0201">Cytochrome c-type biogenesis</keyword>
<dbReference type="OrthoDB" id="1095575at2"/>
<dbReference type="InterPro" id="IPR012336">
    <property type="entry name" value="Thioredoxin-like_fold"/>
</dbReference>
<evidence type="ECO:0000313" key="8">
    <source>
        <dbReference type="Proteomes" id="UP000198757"/>
    </source>
</evidence>
<proteinExistence type="predicted"/>
<dbReference type="GO" id="GO:0030313">
    <property type="term" value="C:cell envelope"/>
    <property type="evidence" value="ECO:0007669"/>
    <property type="project" value="UniProtKB-SubCell"/>
</dbReference>
<feature type="signal peptide" evidence="5">
    <location>
        <begin position="1"/>
        <end position="21"/>
    </location>
</feature>
<evidence type="ECO:0000313" key="7">
    <source>
        <dbReference type="EMBL" id="SDE02925.1"/>
    </source>
</evidence>
<evidence type="ECO:0000259" key="6">
    <source>
        <dbReference type="PROSITE" id="PS51352"/>
    </source>
</evidence>
<gene>
    <name evidence="7" type="ORF">SAMN04487894_11879</name>
</gene>
<dbReference type="GO" id="GO:0017004">
    <property type="term" value="P:cytochrome complex assembly"/>
    <property type="evidence" value="ECO:0007669"/>
    <property type="project" value="UniProtKB-KW"/>
</dbReference>
<keyword evidence="4" id="KW-0676">Redox-active center</keyword>
<comment type="subcellular location">
    <subcellularLocation>
        <location evidence="1">Cell envelope</location>
    </subcellularLocation>
</comment>
<dbReference type="EMBL" id="FMZO01000018">
    <property type="protein sequence ID" value="SDE02925.1"/>
    <property type="molecule type" value="Genomic_DNA"/>
</dbReference>
<feature type="domain" description="Thioredoxin" evidence="6">
    <location>
        <begin position="319"/>
        <end position="472"/>
    </location>
</feature>
<dbReference type="AlphaFoldDB" id="A0A1G6ZM95"/>
<dbReference type="InterPro" id="IPR050553">
    <property type="entry name" value="Thioredoxin_ResA/DsbE_sf"/>
</dbReference>
<organism evidence="7 8">
    <name type="scientific">Niabella drilacis (strain DSM 25811 / CCM 8410 / CCUG 62505 / LMG 26954 / E90)</name>
    <dbReference type="NCBI Taxonomy" id="1285928"/>
    <lineage>
        <taxon>Bacteria</taxon>
        <taxon>Pseudomonadati</taxon>
        <taxon>Bacteroidota</taxon>
        <taxon>Chitinophagia</taxon>
        <taxon>Chitinophagales</taxon>
        <taxon>Chitinophagaceae</taxon>
        <taxon>Niabella</taxon>
    </lineage>
</organism>
<dbReference type="InterPro" id="IPR013766">
    <property type="entry name" value="Thioredoxin_domain"/>
</dbReference>
<dbReference type="RefSeq" id="WP_090392644.1">
    <property type="nucleotide sequence ID" value="NZ_FMZO01000018.1"/>
</dbReference>
<dbReference type="PANTHER" id="PTHR42852">
    <property type="entry name" value="THIOL:DISULFIDE INTERCHANGE PROTEIN DSBE"/>
    <property type="match status" value="1"/>
</dbReference>
<dbReference type="Pfam" id="PF13905">
    <property type="entry name" value="Thioredoxin_8"/>
    <property type="match status" value="1"/>
</dbReference>
<keyword evidence="8" id="KW-1185">Reference proteome</keyword>
<evidence type="ECO:0000256" key="1">
    <source>
        <dbReference type="ARBA" id="ARBA00004196"/>
    </source>
</evidence>
<reference evidence="8" key="1">
    <citation type="submission" date="2016-10" db="EMBL/GenBank/DDBJ databases">
        <authorList>
            <person name="Varghese N."/>
            <person name="Submissions S."/>
        </authorList>
    </citation>
    <scope>NUCLEOTIDE SEQUENCE [LARGE SCALE GENOMIC DNA]</scope>
    <source>
        <strain evidence="8">DSM 25811 / CCM 8410 / LMG 26954 / E90</strain>
    </source>
</reference>
<dbReference type="InterPro" id="IPR036249">
    <property type="entry name" value="Thioredoxin-like_sf"/>
</dbReference>
<dbReference type="STRING" id="1285928.SAMN04487894_11879"/>
<feature type="chain" id="PRO_5011643476" evidence="5">
    <location>
        <begin position="22"/>
        <end position="472"/>
    </location>
</feature>
<evidence type="ECO:0000256" key="5">
    <source>
        <dbReference type="SAM" id="SignalP"/>
    </source>
</evidence>
<accession>A0A1G6ZM95</accession>